<evidence type="ECO:0000313" key="2">
    <source>
        <dbReference type="Proteomes" id="UP000184206"/>
    </source>
</evidence>
<dbReference type="Proteomes" id="UP000184206">
    <property type="component" value="Unassembled WGS sequence"/>
</dbReference>
<dbReference type="PANTHER" id="PTHR33408:SF2">
    <property type="entry name" value="TRANSPOSASE DDE DOMAIN-CONTAINING PROTEIN"/>
    <property type="match status" value="1"/>
</dbReference>
<name>A0A1M7GF61_9BACL</name>
<accession>A0A1M7GF61</accession>
<dbReference type="OrthoDB" id="2236403at2"/>
<evidence type="ECO:0000313" key="1">
    <source>
        <dbReference type="EMBL" id="SHM14509.1"/>
    </source>
</evidence>
<feature type="non-terminal residue" evidence="1">
    <location>
        <position position="59"/>
    </location>
</feature>
<reference evidence="1 2" key="1">
    <citation type="submission" date="2016-11" db="EMBL/GenBank/DDBJ databases">
        <authorList>
            <person name="Jaros S."/>
            <person name="Januszkiewicz K."/>
            <person name="Wedrychowicz H."/>
        </authorList>
    </citation>
    <scope>NUCLEOTIDE SEQUENCE [LARGE SCALE GENOMIC DNA]</scope>
    <source>
        <strain evidence="1 2">DSM 16010</strain>
    </source>
</reference>
<dbReference type="EMBL" id="FRCF01000006">
    <property type="protein sequence ID" value="SHM14509.1"/>
    <property type="molecule type" value="Genomic_DNA"/>
</dbReference>
<protein>
    <recommendedName>
        <fullName evidence="3">Transposase</fullName>
    </recommendedName>
</protein>
<dbReference type="PANTHER" id="PTHR33408">
    <property type="entry name" value="TRANSPOSASE"/>
    <property type="match status" value="1"/>
</dbReference>
<keyword evidence="2" id="KW-1185">Reference proteome</keyword>
<evidence type="ECO:0008006" key="3">
    <source>
        <dbReference type="Google" id="ProtNLM"/>
    </source>
</evidence>
<gene>
    <name evidence="1" type="ORF">SAMN02745189_01617</name>
</gene>
<dbReference type="STRING" id="1123231.SAMN02745189_01617"/>
<dbReference type="AlphaFoldDB" id="A0A1M7GF61"/>
<sequence>MYKDYNMNQLTIPLDIEVMIPDDDIAVAVNEMVESIPEAPFKAFEHDVGASSYHPRMMM</sequence>
<organism evidence="1 2">
    <name type="scientific">Lacicoccus alkaliphilus DSM 16010</name>
    <dbReference type="NCBI Taxonomy" id="1123231"/>
    <lineage>
        <taxon>Bacteria</taxon>
        <taxon>Bacillati</taxon>
        <taxon>Bacillota</taxon>
        <taxon>Bacilli</taxon>
        <taxon>Bacillales</taxon>
        <taxon>Salinicoccaceae</taxon>
        <taxon>Lacicoccus</taxon>
    </lineage>
</organism>
<proteinExistence type="predicted"/>